<evidence type="ECO:0000256" key="3">
    <source>
        <dbReference type="ARBA" id="ARBA00023125"/>
    </source>
</evidence>
<keyword evidence="10" id="KW-1185">Reference proteome</keyword>
<dbReference type="GO" id="GO:0003700">
    <property type="term" value="F:DNA-binding transcription factor activity"/>
    <property type="evidence" value="ECO:0007669"/>
    <property type="project" value="InterPro"/>
</dbReference>
<dbReference type="Pfam" id="PF00847">
    <property type="entry name" value="AP2"/>
    <property type="match status" value="1"/>
</dbReference>
<dbReference type="PRINTS" id="PR00367">
    <property type="entry name" value="ETHRSPELEMNT"/>
</dbReference>
<proteinExistence type="inferred from homology"/>
<dbReference type="FunFam" id="3.30.730.10:FF:000001">
    <property type="entry name" value="Ethylene-responsive transcription factor 2"/>
    <property type="match status" value="1"/>
</dbReference>
<comment type="similarity">
    <text evidence="6">Belongs to the AP2/ERF transcription factor family. ERF subfamily.</text>
</comment>
<accession>A0AAU9T0Y3</accession>
<feature type="compositionally biased region" description="Polar residues" evidence="7">
    <location>
        <begin position="393"/>
        <end position="404"/>
    </location>
</feature>
<name>A0AAU9T0Y3_THLAR</name>
<dbReference type="GO" id="GO:0000976">
    <property type="term" value="F:transcription cis-regulatory region binding"/>
    <property type="evidence" value="ECO:0007669"/>
    <property type="project" value="TreeGrafter"/>
</dbReference>
<organism evidence="9 10">
    <name type="scientific">Thlaspi arvense</name>
    <name type="common">Field penny-cress</name>
    <dbReference type="NCBI Taxonomy" id="13288"/>
    <lineage>
        <taxon>Eukaryota</taxon>
        <taxon>Viridiplantae</taxon>
        <taxon>Streptophyta</taxon>
        <taxon>Embryophyta</taxon>
        <taxon>Tracheophyta</taxon>
        <taxon>Spermatophyta</taxon>
        <taxon>Magnoliopsida</taxon>
        <taxon>eudicotyledons</taxon>
        <taxon>Gunneridae</taxon>
        <taxon>Pentapetalae</taxon>
        <taxon>rosids</taxon>
        <taxon>malvids</taxon>
        <taxon>Brassicales</taxon>
        <taxon>Brassicaceae</taxon>
        <taxon>Thlaspideae</taxon>
        <taxon>Thlaspi</taxon>
    </lineage>
</organism>
<dbReference type="AlphaFoldDB" id="A0AAU9T0Y3"/>
<dbReference type="InterPro" id="IPR036955">
    <property type="entry name" value="AP2/ERF_dom_sf"/>
</dbReference>
<dbReference type="GO" id="GO:0006950">
    <property type="term" value="P:response to stress"/>
    <property type="evidence" value="ECO:0007669"/>
    <property type="project" value="TreeGrafter"/>
</dbReference>
<evidence type="ECO:0000256" key="6">
    <source>
        <dbReference type="ARBA" id="ARBA00024343"/>
    </source>
</evidence>
<comment type="subcellular location">
    <subcellularLocation>
        <location evidence="1">Nucleus</location>
    </subcellularLocation>
</comment>
<feature type="region of interest" description="Disordered" evidence="7">
    <location>
        <begin position="139"/>
        <end position="158"/>
    </location>
</feature>
<gene>
    <name evidence="9" type="ORF">TAV2_LOCUS21418</name>
</gene>
<feature type="non-terminal residue" evidence="9">
    <location>
        <position position="434"/>
    </location>
</feature>
<feature type="compositionally biased region" description="Basic residues" evidence="7">
    <location>
        <begin position="139"/>
        <end position="152"/>
    </location>
</feature>
<dbReference type="InterPro" id="IPR016177">
    <property type="entry name" value="DNA-bd_dom_sf"/>
</dbReference>
<sequence>RVSGGSRRFVTLVSRKRARENAKRNPSIEERQIHTIPLNEKIHEQSNKKAILLCTERALISIRTSASESSSSSSSSLIDRVVSEKKMAVYDLSGDINSTQLDTSRKRKSRSRRDGTTVAERLKIWKEYNETVEEVSTKKRKVPAKGSKKGCMKGKGGPENGRCSFRGVRQRIWGKWVAEIREPNRGSRLWLGTFPTAEEAASAYDEAARAMYGPLARLNFPQSAASEVTSTSSMSEVCTVETPRGVHVKTEDADCESRPVFGEARPVYGMENGAHAGAEEMRKDVKEDSDVGVENKDWLSEFEEKYWDGLMQEKEKQKEQGIAGTCQQQPSESLSVSDYGWPVDLEQSHWDSSEMFDVAELLGDLNGDIFTGLDKYQYPGNNGGCGLPEPEKQQQTGNHPGQNLDSDHYGLPPLQHEAQDGNEFFDLTFLDVEK</sequence>
<dbReference type="Gene3D" id="3.30.730.10">
    <property type="entry name" value="AP2/ERF domain"/>
    <property type="match status" value="1"/>
</dbReference>
<evidence type="ECO:0000256" key="1">
    <source>
        <dbReference type="ARBA" id="ARBA00004123"/>
    </source>
</evidence>
<evidence type="ECO:0000256" key="5">
    <source>
        <dbReference type="ARBA" id="ARBA00023242"/>
    </source>
</evidence>
<dbReference type="Proteomes" id="UP000836841">
    <property type="component" value="Chromosome 6"/>
</dbReference>
<evidence type="ECO:0000313" key="9">
    <source>
        <dbReference type="EMBL" id="CAH2074014.1"/>
    </source>
</evidence>
<reference evidence="9 10" key="1">
    <citation type="submission" date="2022-03" db="EMBL/GenBank/DDBJ databases">
        <authorList>
            <person name="Nunn A."/>
            <person name="Chopra R."/>
            <person name="Nunn A."/>
            <person name="Contreras Garrido A."/>
        </authorList>
    </citation>
    <scope>NUCLEOTIDE SEQUENCE [LARGE SCALE GENOMIC DNA]</scope>
</reference>
<protein>
    <recommendedName>
        <fullName evidence="8">AP2/ERF domain-containing protein</fullName>
    </recommendedName>
</protein>
<dbReference type="InterPro" id="IPR001471">
    <property type="entry name" value="AP2/ERF_dom"/>
</dbReference>
<keyword evidence="3" id="KW-0238">DNA-binding</keyword>
<evidence type="ECO:0000256" key="4">
    <source>
        <dbReference type="ARBA" id="ARBA00023163"/>
    </source>
</evidence>
<feature type="compositionally biased region" description="Polar residues" evidence="7">
    <location>
        <begin position="325"/>
        <end position="335"/>
    </location>
</feature>
<dbReference type="CDD" id="cd00018">
    <property type="entry name" value="AP2"/>
    <property type="match status" value="1"/>
</dbReference>
<dbReference type="PROSITE" id="PS51032">
    <property type="entry name" value="AP2_ERF"/>
    <property type="match status" value="1"/>
</dbReference>
<keyword evidence="2" id="KW-0805">Transcription regulation</keyword>
<evidence type="ECO:0000313" key="10">
    <source>
        <dbReference type="Proteomes" id="UP000836841"/>
    </source>
</evidence>
<evidence type="ECO:0000259" key="8">
    <source>
        <dbReference type="PROSITE" id="PS51032"/>
    </source>
</evidence>
<dbReference type="SMART" id="SM00380">
    <property type="entry name" value="AP2"/>
    <property type="match status" value="1"/>
</dbReference>
<feature type="domain" description="AP2/ERF" evidence="8">
    <location>
        <begin position="164"/>
        <end position="221"/>
    </location>
</feature>
<keyword evidence="5" id="KW-0539">Nucleus</keyword>
<evidence type="ECO:0000256" key="7">
    <source>
        <dbReference type="SAM" id="MobiDB-lite"/>
    </source>
</evidence>
<feature type="region of interest" description="Disordered" evidence="7">
    <location>
        <begin position="379"/>
        <end position="417"/>
    </location>
</feature>
<feature type="region of interest" description="Disordered" evidence="7">
    <location>
        <begin position="316"/>
        <end position="335"/>
    </location>
</feature>
<evidence type="ECO:0000256" key="2">
    <source>
        <dbReference type="ARBA" id="ARBA00023015"/>
    </source>
</evidence>
<dbReference type="EMBL" id="OU466862">
    <property type="protein sequence ID" value="CAH2074014.1"/>
    <property type="molecule type" value="Genomic_DNA"/>
</dbReference>
<dbReference type="GO" id="GO:0005634">
    <property type="term" value="C:nucleus"/>
    <property type="evidence" value="ECO:0007669"/>
    <property type="project" value="UniProtKB-SubCell"/>
</dbReference>
<keyword evidence="4" id="KW-0804">Transcription</keyword>
<dbReference type="PANTHER" id="PTHR31241">
    <property type="entry name" value="DEHYDRATION-RESPONSIVE ELEMENT-BINDING PROTEIN 2C"/>
    <property type="match status" value="1"/>
</dbReference>
<dbReference type="PANTHER" id="PTHR31241:SF37">
    <property type="entry name" value="DEHYDRATION-RESPONSIVE ELEMENT-BINDING PROTEIN 2A-RELATED"/>
    <property type="match status" value="1"/>
</dbReference>
<dbReference type="SUPFAM" id="SSF54171">
    <property type="entry name" value="DNA-binding domain"/>
    <property type="match status" value="1"/>
</dbReference>
<dbReference type="GO" id="GO:0045893">
    <property type="term" value="P:positive regulation of DNA-templated transcription"/>
    <property type="evidence" value="ECO:0007669"/>
    <property type="project" value="TreeGrafter"/>
</dbReference>